<accession>A0A1N6FA30</accession>
<sequence>MYQKGVLSAQKPNRKPKPEREILISKKLFYKDSAPKGTLPIYILYFIQSELAFNFNYLMATS</sequence>
<dbReference type="EMBL" id="FSRQ01000001">
    <property type="protein sequence ID" value="SIN92092.1"/>
    <property type="molecule type" value="Genomic_DNA"/>
</dbReference>
<name>A0A1N6FA30_9FLAO</name>
<proteinExistence type="predicted"/>
<reference evidence="2" key="1">
    <citation type="submission" date="2016-12" db="EMBL/GenBank/DDBJ databases">
        <authorList>
            <person name="Varghese N."/>
            <person name="Submissions S."/>
        </authorList>
    </citation>
    <scope>NUCLEOTIDE SEQUENCE [LARGE SCALE GENOMIC DNA]</scope>
    <source>
        <strain evidence="2">DSM 16779</strain>
    </source>
</reference>
<organism evidence="1 2">
    <name type="scientific">Chryseobacterium scophthalmum</name>
    <dbReference type="NCBI Taxonomy" id="59733"/>
    <lineage>
        <taxon>Bacteria</taxon>
        <taxon>Pseudomonadati</taxon>
        <taxon>Bacteroidota</taxon>
        <taxon>Flavobacteriia</taxon>
        <taxon>Flavobacteriales</taxon>
        <taxon>Weeksellaceae</taxon>
        <taxon>Chryseobacterium group</taxon>
        <taxon>Chryseobacterium</taxon>
    </lineage>
</organism>
<dbReference type="Proteomes" id="UP000184782">
    <property type="component" value="Unassembled WGS sequence"/>
</dbReference>
<dbReference type="AlphaFoldDB" id="A0A1N6FA30"/>
<keyword evidence="2" id="KW-1185">Reference proteome</keyword>
<protein>
    <submittedName>
        <fullName evidence="1">Uncharacterized protein</fullName>
    </submittedName>
</protein>
<gene>
    <name evidence="1" type="ORF">SAMN05421769_1130</name>
</gene>
<evidence type="ECO:0000313" key="1">
    <source>
        <dbReference type="EMBL" id="SIN92092.1"/>
    </source>
</evidence>
<evidence type="ECO:0000313" key="2">
    <source>
        <dbReference type="Proteomes" id="UP000184782"/>
    </source>
</evidence>